<protein>
    <recommendedName>
        <fullName evidence="5">3-deoxy-manno-octulosonate cytidylyltransferase</fullName>
        <ecNumber evidence="5">2.7.7.38</ecNumber>
    </recommendedName>
    <alternativeName>
        <fullName evidence="5">CMP-2-keto-3-deoxyoctulosonic acid synthase</fullName>
        <shortName evidence="5">CKS</shortName>
        <shortName evidence="5">CMP-KDO synthase</shortName>
    </alternativeName>
</protein>
<dbReference type="PANTHER" id="PTHR42866">
    <property type="entry name" value="3-DEOXY-MANNO-OCTULOSONATE CYTIDYLYLTRANSFERASE"/>
    <property type="match status" value="1"/>
</dbReference>
<dbReference type="EMBL" id="BMIL01000003">
    <property type="protein sequence ID" value="GGC60673.1"/>
    <property type="molecule type" value="Genomic_DNA"/>
</dbReference>
<dbReference type="AlphaFoldDB" id="A0A916U590"/>
<dbReference type="FunFam" id="3.90.550.10:FF:000011">
    <property type="entry name" value="3-deoxy-manno-octulosonate cytidylyltransferase"/>
    <property type="match status" value="1"/>
</dbReference>
<reference evidence="6" key="1">
    <citation type="journal article" date="2014" name="Int. J. Syst. Evol. Microbiol.">
        <title>Complete genome sequence of Corynebacterium casei LMG S-19264T (=DSM 44701T), isolated from a smear-ripened cheese.</title>
        <authorList>
            <consortium name="US DOE Joint Genome Institute (JGI-PGF)"/>
            <person name="Walter F."/>
            <person name="Albersmeier A."/>
            <person name="Kalinowski J."/>
            <person name="Ruckert C."/>
        </authorList>
    </citation>
    <scope>NUCLEOTIDE SEQUENCE</scope>
    <source>
        <strain evidence="6">CGMCC 1.15343</strain>
    </source>
</reference>
<evidence type="ECO:0000256" key="2">
    <source>
        <dbReference type="ARBA" id="ARBA00022679"/>
    </source>
</evidence>
<dbReference type="GO" id="GO:0016020">
    <property type="term" value="C:membrane"/>
    <property type="evidence" value="ECO:0007669"/>
    <property type="project" value="UniProtKB-SubCell"/>
</dbReference>
<organism evidence="6 7">
    <name type="scientific">Pedobacter quisquiliarum</name>
    <dbReference type="NCBI Taxonomy" id="1834438"/>
    <lineage>
        <taxon>Bacteria</taxon>
        <taxon>Pseudomonadati</taxon>
        <taxon>Bacteroidota</taxon>
        <taxon>Sphingobacteriia</taxon>
        <taxon>Sphingobacteriales</taxon>
        <taxon>Sphingobacteriaceae</taxon>
        <taxon>Pedobacter</taxon>
    </lineage>
</organism>
<gene>
    <name evidence="5 6" type="primary">kdsB</name>
    <name evidence="6" type="ORF">GCM10011387_12890</name>
</gene>
<evidence type="ECO:0000256" key="1">
    <source>
        <dbReference type="ARBA" id="ARBA00004370"/>
    </source>
</evidence>
<name>A0A916U590_9SPHI</name>
<comment type="subcellular location">
    <subcellularLocation>
        <location evidence="5">Cytoplasm</location>
    </subcellularLocation>
    <subcellularLocation>
        <location evidence="1">Membrane</location>
    </subcellularLocation>
</comment>
<keyword evidence="2 5" id="KW-0808">Transferase</keyword>
<dbReference type="HAMAP" id="MF_00057">
    <property type="entry name" value="KdsB"/>
    <property type="match status" value="1"/>
</dbReference>
<keyword evidence="7" id="KW-1185">Reference proteome</keyword>
<dbReference type="PANTHER" id="PTHR42866:SF2">
    <property type="entry name" value="3-DEOXY-MANNO-OCTULOSONATE CYTIDYLYLTRANSFERASE, MITOCHONDRIAL"/>
    <property type="match status" value="1"/>
</dbReference>
<comment type="function">
    <text evidence="5">Activates KDO (a required 8-carbon sugar) for incorporation into bacterial lipopolysaccharide in Gram-negative bacteria.</text>
</comment>
<dbReference type="CDD" id="cd02517">
    <property type="entry name" value="CMP-KDO-Synthetase"/>
    <property type="match status" value="1"/>
</dbReference>
<dbReference type="Proteomes" id="UP000651668">
    <property type="component" value="Unassembled WGS sequence"/>
</dbReference>
<comment type="pathway">
    <text evidence="5">Nucleotide-sugar biosynthesis; CMP-3-deoxy-D-manno-octulosonate biosynthesis; CMP-3-deoxy-D-manno-octulosonate from 3-deoxy-D-manno-octulosonate and CTP: step 1/1.</text>
</comment>
<dbReference type="Gene3D" id="3.90.550.10">
    <property type="entry name" value="Spore Coat Polysaccharide Biosynthesis Protein SpsA, Chain A"/>
    <property type="match status" value="1"/>
</dbReference>
<dbReference type="Pfam" id="PF02348">
    <property type="entry name" value="CTP_transf_3"/>
    <property type="match status" value="1"/>
</dbReference>
<dbReference type="SUPFAM" id="SSF53448">
    <property type="entry name" value="Nucleotide-diphospho-sugar transferases"/>
    <property type="match status" value="1"/>
</dbReference>
<dbReference type="GO" id="GO:0008690">
    <property type="term" value="F:3-deoxy-manno-octulosonate cytidylyltransferase activity"/>
    <property type="evidence" value="ECO:0007669"/>
    <property type="project" value="UniProtKB-UniRule"/>
</dbReference>
<evidence type="ECO:0000256" key="4">
    <source>
        <dbReference type="ARBA" id="ARBA00022985"/>
    </source>
</evidence>
<comment type="similarity">
    <text evidence="5">Belongs to the KdsB family.</text>
</comment>
<keyword evidence="5" id="KW-0963">Cytoplasm</keyword>
<evidence type="ECO:0000256" key="3">
    <source>
        <dbReference type="ARBA" id="ARBA00022695"/>
    </source>
</evidence>
<sequence length="244" mass="27273">MKIIGIIPARYGSSRFPGKPLVDIDGKSMIQRVYEQASKSSRLDAVIVATDDVLIADEVSSFGGRFHLTSAAHQSGTDRCAEVILKETGYDVVINIQGDEPYIDPQQIDLLISCFDASTAQLATLVKKIVSDEELFNSNIPKVILNASKEAVYFSRQAIPFIRGKEKDFWLAEHQFYKHIGIYGYTAPTLLEITKLQPSLLELAESLEQLRWVENGYTIQTRTTDIETIAVDAPEDLIKLKSLY</sequence>
<keyword evidence="4 5" id="KW-0448">Lipopolysaccharide biosynthesis</keyword>
<dbReference type="EC" id="2.7.7.38" evidence="5"/>
<dbReference type="GO" id="GO:0005829">
    <property type="term" value="C:cytosol"/>
    <property type="evidence" value="ECO:0007669"/>
    <property type="project" value="TreeGrafter"/>
</dbReference>
<dbReference type="RefSeq" id="WP_188626032.1">
    <property type="nucleotide sequence ID" value="NZ_BMIL01000003.1"/>
</dbReference>
<evidence type="ECO:0000313" key="6">
    <source>
        <dbReference type="EMBL" id="GGC60673.1"/>
    </source>
</evidence>
<dbReference type="InterPro" id="IPR003329">
    <property type="entry name" value="Cytidylyl_trans"/>
</dbReference>
<proteinExistence type="inferred from homology"/>
<comment type="caution">
    <text evidence="6">The sequence shown here is derived from an EMBL/GenBank/DDBJ whole genome shotgun (WGS) entry which is preliminary data.</text>
</comment>
<dbReference type="GO" id="GO:0009103">
    <property type="term" value="P:lipopolysaccharide biosynthetic process"/>
    <property type="evidence" value="ECO:0007669"/>
    <property type="project" value="UniProtKB-UniRule"/>
</dbReference>
<dbReference type="InterPro" id="IPR029044">
    <property type="entry name" value="Nucleotide-diphossugar_trans"/>
</dbReference>
<dbReference type="NCBIfam" id="NF003950">
    <property type="entry name" value="PRK05450.1-3"/>
    <property type="match status" value="1"/>
</dbReference>
<dbReference type="NCBIfam" id="NF003952">
    <property type="entry name" value="PRK05450.1-5"/>
    <property type="match status" value="1"/>
</dbReference>
<evidence type="ECO:0000313" key="7">
    <source>
        <dbReference type="Proteomes" id="UP000651668"/>
    </source>
</evidence>
<dbReference type="NCBIfam" id="TIGR00466">
    <property type="entry name" value="kdsB"/>
    <property type="match status" value="1"/>
</dbReference>
<dbReference type="InterPro" id="IPR004528">
    <property type="entry name" value="KdsB"/>
</dbReference>
<accession>A0A916U590</accession>
<dbReference type="GO" id="GO:0033468">
    <property type="term" value="P:CMP-keto-3-deoxy-D-manno-octulosonic acid biosynthetic process"/>
    <property type="evidence" value="ECO:0007669"/>
    <property type="project" value="UniProtKB-UniRule"/>
</dbReference>
<evidence type="ECO:0000256" key="5">
    <source>
        <dbReference type="HAMAP-Rule" id="MF_00057"/>
    </source>
</evidence>
<comment type="catalytic activity">
    <reaction evidence="5">
        <text>3-deoxy-alpha-D-manno-oct-2-ulosonate + CTP = CMP-3-deoxy-beta-D-manno-octulosonate + diphosphate</text>
        <dbReference type="Rhea" id="RHEA:23448"/>
        <dbReference type="ChEBI" id="CHEBI:33019"/>
        <dbReference type="ChEBI" id="CHEBI:37563"/>
        <dbReference type="ChEBI" id="CHEBI:85986"/>
        <dbReference type="ChEBI" id="CHEBI:85987"/>
        <dbReference type="EC" id="2.7.7.38"/>
    </reaction>
</comment>
<keyword evidence="3 5" id="KW-0548">Nucleotidyltransferase</keyword>
<reference evidence="6" key="2">
    <citation type="submission" date="2020-09" db="EMBL/GenBank/DDBJ databases">
        <authorList>
            <person name="Sun Q."/>
            <person name="Zhou Y."/>
        </authorList>
    </citation>
    <scope>NUCLEOTIDE SEQUENCE</scope>
    <source>
        <strain evidence="6">CGMCC 1.15343</strain>
    </source>
</reference>
<dbReference type="NCBIfam" id="NF009905">
    <property type="entry name" value="PRK13368.1"/>
    <property type="match status" value="1"/>
</dbReference>